<dbReference type="PANTHER" id="PTHR33909:SF1">
    <property type="entry name" value="SEC TRANSLOCON ACCESSORY COMPLEX SUBUNIT YAJC"/>
    <property type="match status" value="1"/>
</dbReference>
<proteinExistence type="inferred from homology"/>
<dbReference type="Pfam" id="PF02699">
    <property type="entry name" value="YajC"/>
    <property type="match status" value="1"/>
</dbReference>
<dbReference type="SMART" id="SM01323">
    <property type="entry name" value="YajC"/>
    <property type="match status" value="1"/>
</dbReference>
<evidence type="ECO:0000256" key="10">
    <source>
        <dbReference type="SAM" id="Phobius"/>
    </source>
</evidence>
<sequence length="104" mass="11513">MRYMAEAAAEPVGTGNLLLSLWPIALMFLILYFLLLRPQQKRQKARNTMLQALKKGDKVITIGGLHGTIIEITDDTCVLRVNDATKMTFERSAINSVVSSSSES</sequence>
<evidence type="ECO:0000256" key="7">
    <source>
        <dbReference type="ARBA" id="ARBA00022989"/>
    </source>
</evidence>
<keyword evidence="4" id="KW-1003">Cell membrane</keyword>
<comment type="similarity">
    <text evidence="2">Belongs to the YajC family.</text>
</comment>
<feature type="transmembrane region" description="Helical" evidence="10">
    <location>
        <begin position="17"/>
        <end position="36"/>
    </location>
</feature>
<keyword evidence="12" id="KW-1185">Reference proteome</keyword>
<keyword evidence="8" id="KW-0811">Translocation</keyword>
<keyword evidence="7 10" id="KW-1133">Transmembrane helix</keyword>
<evidence type="ECO:0000313" key="12">
    <source>
        <dbReference type="Proteomes" id="UP001597120"/>
    </source>
</evidence>
<comment type="subcellular location">
    <subcellularLocation>
        <location evidence="1">Cell membrane</location>
        <topology evidence="1">Single-pass membrane protein</topology>
    </subcellularLocation>
</comment>
<keyword evidence="6" id="KW-0653">Protein transport</keyword>
<comment type="caution">
    <text evidence="11">The sequence shown here is derived from an EMBL/GenBank/DDBJ whole genome shotgun (WGS) entry which is preliminary data.</text>
</comment>
<gene>
    <name evidence="11" type="primary">yajC</name>
    <name evidence="11" type="ORF">ACFQ03_18800</name>
</gene>
<dbReference type="Proteomes" id="UP001597120">
    <property type="component" value="Unassembled WGS sequence"/>
</dbReference>
<evidence type="ECO:0000313" key="11">
    <source>
        <dbReference type="EMBL" id="MFD0871195.1"/>
    </source>
</evidence>
<name>A0ABW3DDD1_9BACL</name>
<dbReference type="RefSeq" id="WP_379290118.1">
    <property type="nucleotide sequence ID" value="NZ_JBHTIU010000074.1"/>
</dbReference>
<dbReference type="PANTHER" id="PTHR33909">
    <property type="entry name" value="SEC TRANSLOCON ACCESSORY COMPLEX SUBUNIT YAJC"/>
    <property type="match status" value="1"/>
</dbReference>
<protein>
    <submittedName>
        <fullName evidence="11">Preprotein translocase subunit YajC</fullName>
    </submittedName>
</protein>
<keyword evidence="3" id="KW-0813">Transport</keyword>
<keyword evidence="5 10" id="KW-0812">Transmembrane</keyword>
<evidence type="ECO:0000256" key="1">
    <source>
        <dbReference type="ARBA" id="ARBA00004162"/>
    </source>
</evidence>
<organism evidence="11 12">
    <name type="scientific">Paenibacillus residui</name>
    <dbReference type="NCBI Taxonomy" id="629724"/>
    <lineage>
        <taxon>Bacteria</taxon>
        <taxon>Bacillati</taxon>
        <taxon>Bacillota</taxon>
        <taxon>Bacilli</taxon>
        <taxon>Bacillales</taxon>
        <taxon>Paenibacillaceae</taxon>
        <taxon>Paenibacillus</taxon>
    </lineage>
</organism>
<evidence type="ECO:0000256" key="4">
    <source>
        <dbReference type="ARBA" id="ARBA00022475"/>
    </source>
</evidence>
<dbReference type="InterPro" id="IPR003849">
    <property type="entry name" value="Preprotein_translocase_YajC"/>
</dbReference>
<dbReference type="EMBL" id="JBHTIU010000074">
    <property type="protein sequence ID" value="MFD0871195.1"/>
    <property type="molecule type" value="Genomic_DNA"/>
</dbReference>
<dbReference type="PRINTS" id="PR01853">
    <property type="entry name" value="YAJCTRNLCASE"/>
</dbReference>
<keyword evidence="9 10" id="KW-0472">Membrane</keyword>
<dbReference type="NCBIfam" id="TIGR00739">
    <property type="entry name" value="yajC"/>
    <property type="match status" value="1"/>
</dbReference>
<evidence type="ECO:0000256" key="5">
    <source>
        <dbReference type="ARBA" id="ARBA00022692"/>
    </source>
</evidence>
<evidence type="ECO:0000256" key="6">
    <source>
        <dbReference type="ARBA" id="ARBA00022927"/>
    </source>
</evidence>
<evidence type="ECO:0000256" key="9">
    <source>
        <dbReference type="ARBA" id="ARBA00023136"/>
    </source>
</evidence>
<evidence type="ECO:0000256" key="3">
    <source>
        <dbReference type="ARBA" id="ARBA00022448"/>
    </source>
</evidence>
<evidence type="ECO:0000256" key="8">
    <source>
        <dbReference type="ARBA" id="ARBA00023010"/>
    </source>
</evidence>
<reference evidence="12" key="1">
    <citation type="journal article" date="2019" name="Int. J. Syst. Evol. Microbiol.">
        <title>The Global Catalogue of Microorganisms (GCM) 10K type strain sequencing project: providing services to taxonomists for standard genome sequencing and annotation.</title>
        <authorList>
            <consortium name="The Broad Institute Genomics Platform"/>
            <consortium name="The Broad Institute Genome Sequencing Center for Infectious Disease"/>
            <person name="Wu L."/>
            <person name="Ma J."/>
        </authorList>
    </citation>
    <scope>NUCLEOTIDE SEQUENCE [LARGE SCALE GENOMIC DNA]</scope>
    <source>
        <strain evidence="12">CCUG 57263</strain>
    </source>
</reference>
<evidence type="ECO:0000256" key="2">
    <source>
        <dbReference type="ARBA" id="ARBA00006742"/>
    </source>
</evidence>
<accession>A0ABW3DDD1</accession>